<dbReference type="EMBL" id="FJUX01000110">
    <property type="protein sequence ID" value="CZT09063.1"/>
    <property type="molecule type" value="Genomic_DNA"/>
</dbReference>
<comment type="similarity">
    <text evidence="1">Belongs to the ustYa family.</text>
</comment>
<evidence type="ECO:0000256" key="1">
    <source>
        <dbReference type="ARBA" id="ARBA00035112"/>
    </source>
</evidence>
<keyword evidence="3" id="KW-1133">Transmembrane helix</keyword>
<reference evidence="5" key="1">
    <citation type="submission" date="2016-03" db="EMBL/GenBank/DDBJ databases">
        <authorList>
            <person name="Guldener U."/>
        </authorList>
    </citation>
    <scope>NUCLEOTIDE SEQUENCE [LARGE SCALE GENOMIC DNA]</scope>
    <source>
        <strain evidence="5">04CH-RAC-A.6.1</strain>
    </source>
</reference>
<sequence>MSFLRETKERFTSKPPFMSSKGHYSPSLSSSDEGSSSSFVEKSVPFGSLRRSIWQRYRSLLIAHFIIFIIYGLTIYLIATRKEPKFSRKHGLPFSPAIEALEFSEQTFTLEARVQEQGSFSGKPSATLDKAWHDLLDPENIRLEPEIMAHYGRLDSGVALPDGDGYIGVLNVYHELHCLKRIHQYMYQEHYWPDLDDNMREMNRLHNEHCIDFLRQASMCHGDIGLLTFEWNERSRIPVAKATTHQCVNWEKLNDWTKSRTVDMMKPGWLVHPKLGVAYPDGKGDSIGAVKIPEPGNAPAKSQDKESDASTGY</sequence>
<name>A0A1E1LEW0_9HELO</name>
<dbReference type="PANTHER" id="PTHR33365:SF7">
    <property type="entry name" value="TAT PATHWAY SIGNAL SEQUENCE"/>
    <property type="match status" value="1"/>
</dbReference>
<evidence type="ECO:0000256" key="2">
    <source>
        <dbReference type="SAM" id="MobiDB-lite"/>
    </source>
</evidence>
<protein>
    <recommendedName>
        <fullName evidence="6">Tat pathway signal sequence</fullName>
    </recommendedName>
</protein>
<dbReference type="AlphaFoldDB" id="A0A1E1LEW0"/>
<accession>A0A1E1LEW0</accession>
<proteinExistence type="inferred from homology"/>
<dbReference type="PANTHER" id="PTHR33365">
    <property type="entry name" value="YALI0B05434P"/>
    <property type="match status" value="1"/>
</dbReference>
<feature type="region of interest" description="Disordered" evidence="2">
    <location>
        <begin position="1"/>
        <end position="40"/>
    </location>
</feature>
<dbReference type="Proteomes" id="UP000178912">
    <property type="component" value="Unassembled WGS sequence"/>
</dbReference>
<feature type="compositionally biased region" description="Basic and acidic residues" evidence="2">
    <location>
        <begin position="302"/>
        <end position="313"/>
    </location>
</feature>
<keyword evidence="5" id="KW-1185">Reference proteome</keyword>
<keyword evidence="3" id="KW-0812">Transmembrane</keyword>
<feature type="compositionally biased region" description="Low complexity" evidence="2">
    <location>
        <begin position="25"/>
        <end position="38"/>
    </location>
</feature>
<feature type="region of interest" description="Disordered" evidence="2">
    <location>
        <begin position="286"/>
        <end position="313"/>
    </location>
</feature>
<organism evidence="4 5">
    <name type="scientific">Rhynchosporium agropyri</name>
    <dbReference type="NCBI Taxonomy" id="914238"/>
    <lineage>
        <taxon>Eukaryota</taxon>
        <taxon>Fungi</taxon>
        <taxon>Dikarya</taxon>
        <taxon>Ascomycota</taxon>
        <taxon>Pezizomycotina</taxon>
        <taxon>Leotiomycetes</taxon>
        <taxon>Helotiales</taxon>
        <taxon>Ploettnerulaceae</taxon>
        <taxon>Rhynchosporium</taxon>
    </lineage>
</organism>
<evidence type="ECO:0000256" key="3">
    <source>
        <dbReference type="SAM" id="Phobius"/>
    </source>
</evidence>
<evidence type="ECO:0000313" key="4">
    <source>
        <dbReference type="EMBL" id="CZT09063.1"/>
    </source>
</evidence>
<keyword evidence="3" id="KW-0472">Membrane</keyword>
<gene>
    <name evidence="4" type="ORF">RAG0_13936</name>
</gene>
<dbReference type="GO" id="GO:0043386">
    <property type="term" value="P:mycotoxin biosynthetic process"/>
    <property type="evidence" value="ECO:0007669"/>
    <property type="project" value="InterPro"/>
</dbReference>
<dbReference type="Pfam" id="PF11807">
    <property type="entry name" value="UstYa"/>
    <property type="match status" value="1"/>
</dbReference>
<evidence type="ECO:0008006" key="6">
    <source>
        <dbReference type="Google" id="ProtNLM"/>
    </source>
</evidence>
<dbReference type="OrthoDB" id="3687641at2759"/>
<feature type="compositionally biased region" description="Basic and acidic residues" evidence="2">
    <location>
        <begin position="1"/>
        <end position="12"/>
    </location>
</feature>
<evidence type="ECO:0000313" key="5">
    <source>
        <dbReference type="Proteomes" id="UP000178912"/>
    </source>
</evidence>
<feature type="transmembrane region" description="Helical" evidence="3">
    <location>
        <begin position="60"/>
        <end position="79"/>
    </location>
</feature>
<dbReference type="InterPro" id="IPR021765">
    <property type="entry name" value="UstYa-like"/>
</dbReference>